<dbReference type="Proteomes" id="UP000667802">
    <property type="component" value="Unassembled WGS sequence"/>
</dbReference>
<name>A0AAP5M4Z0_9CYAN</name>
<dbReference type="EMBL" id="JAALHA020000004">
    <property type="protein sequence ID" value="MDR9895311.1"/>
    <property type="molecule type" value="Genomic_DNA"/>
</dbReference>
<organism evidence="2 3">
    <name type="scientific">Aetokthonos hydrillicola Thurmond2011</name>
    <dbReference type="NCBI Taxonomy" id="2712845"/>
    <lineage>
        <taxon>Bacteria</taxon>
        <taxon>Bacillati</taxon>
        <taxon>Cyanobacteriota</taxon>
        <taxon>Cyanophyceae</taxon>
        <taxon>Nostocales</taxon>
        <taxon>Hapalosiphonaceae</taxon>
        <taxon>Aetokthonos</taxon>
    </lineage>
</organism>
<feature type="transmembrane region" description="Helical" evidence="1">
    <location>
        <begin position="70"/>
        <end position="88"/>
    </location>
</feature>
<gene>
    <name evidence="2" type="ORF">G7B40_012140</name>
</gene>
<protein>
    <submittedName>
        <fullName evidence="2">Uncharacterized protein</fullName>
    </submittedName>
</protein>
<keyword evidence="1" id="KW-0472">Membrane</keyword>
<accession>A0AAP5M4Z0</accession>
<evidence type="ECO:0000313" key="2">
    <source>
        <dbReference type="EMBL" id="MDR9895311.1"/>
    </source>
</evidence>
<sequence length="96" mass="10681">MSKLLQNMILFVLIVLPGYAATFVSTYWGINDFIALVAANRQFDALVKQGAGQRELFIIAHRENTHRINVGFDGTWILLGSILAGVGVQKMMRNSK</sequence>
<keyword evidence="1" id="KW-0812">Transmembrane</keyword>
<comment type="caution">
    <text evidence="2">The sequence shown here is derived from an EMBL/GenBank/DDBJ whole genome shotgun (WGS) entry which is preliminary data.</text>
</comment>
<evidence type="ECO:0000313" key="3">
    <source>
        <dbReference type="Proteomes" id="UP000667802"/>
    </source>
</evidence>
<keyword evidence="1" id="KW-1133">Transmembrane helix</keyword>
<proteinExistence type="predicted"/>
<evidence type="ECO:0000256" key="1">
    <source>
        <dbReference type="SAM" id="Phobius"/>
    </source>
</evidence>
<reference evidence="3" key="1">
    <citation type="journal article" date="2021" name="Science">
        <title>Hunting the eagle killer: A cyanobacterial neurotoxin causes vacuolar myelinopathy.</title>
        <authorList>
            <person name="Breinlinger S."/>
            <person name="Phillips T.J."/>
            <person name="Haram B.N."/>
            <person name="Mares J."/>
            <person name="Martinez Yerena J.A."/>
            <person name="Hrouzek P."/>
            <person name="Sobotka R."/>
            <person name="Henderson W.M."/>
            <person name="Schmieder P."/>
            <person name="Williams S.M."/>
            <person name="Lauderdale J.D."/>
            <person name="Wilde H.D."/>
            <person name="Gerrin W."/>
            <person name="Kust A."/>
            <person name="Washington J.W."/>
            <person name="Wagner C."/>
            <person name="Geier B."/>
            <person name="Liebeke M."/>
            <person name="Enke H."/>
            <person name="Niedermeyer T.H.J."/>
            <person name="Wilde S.B."/>
        </authorList>
    </citation>
    <scope>NUCLEOTIDE SEQUENCE [LARGE SCALE GENOMIC DNA]</scope>
    <source>
        <strain evidence="3">Thurmond2011</strain>
    </source>
</reference>
<dbReference type="AlphaFoldDB" id="A0AAP5M4Z0"/>
<dbReference type="RefSeq" id="WP_208341167.1">
    <property type="nucleotide sequence ID" value="NZ_CAWQFN010000815.1"/>
</dbReference>
<keyword evidence="3" id="KW-1185">Reference proteome</keyword>